<dbReference type="EMBL" id="KN817518">
    <property type="protein sequence ID" value="KJA29822.1"/>
    <property type="molecule type" value="Genomic_DNA"/>
</dbReference>
<protein>
    <submittedName>
        <fullName evidence="2">Uncharacterized protein</fullName>
    </submittedName>
</protein>
<dbReference type="AlphaFoldDB" id="A0A0D2LP30"/>
<accession>A0A0D2LP30</accession>
<sequence>MMVLTALLASKWPCCQRCATGLPHMAKIWRDDKGAGRSRTHILRHNLNILGTSAARALSLSLQISGPNSLFSHQISPSVQPSPPTSARILLAVTAPTSPNRAHHRRDRCDTSKLPAPPVSETQLRPIFLNAGTRSAVSLYFRFPYISRPPNRLPYCPLVLPRQWYARRDKRATEYDAPRSSHVGVNKGY</sequence>
<dbReference type="Proteomes" id="UP000054270">
    <property type="component" value="Unassembled WGS sequence"/>
</dbReference>
<name>A0A0D2LP30_HYPSF</name>
<feature type="region of interest" description="Disordered" evidence="1">
    <location>
        <begin position="97"/>
        <end position="116"/>
    </location>
</feature>
<organism evidence="2 3">
    <name type="scientific">Hypholoma sublateritium (strain FD-334 SS-4)</name>
    <dbReference type="NCBI Taxonomy" id="945553"/>
    <lineage>
        <taxon>Eukaryota</taxon>
        <taxon>Fungi</taxon>
        <taxon>Dikarya</taxon>
        <taxon>Basidiomycota</taxon>
        <taxon>Agaricomycotina</taxon>
        <taxon>Agaricomycetes</taxon>
        <taxon>Agaricomycetidae</taxon>
        <taxon>Agaricales</taxon>
        <taxon>Agaricineae</taxon>
        <taxon>Strophariaceae</taxon>
        <taxon>Hypholoma</taxon>
    </lineage>
</organism>
<evidence type="ECO:0000313" key="2">
    <source>
        <dbReference type="EMBL" id="KJA29822.1"/>
    </source>
</evidence>
<evidence type="ECO:0000313" key="3">
    <source>
        <dbReference type="Proteomes" id="UP000054270"/>
    </source>
</evidence>
<proteinExistence type="predicted"/>
<evidence type="ECO:0000256" key="1">
    <source>
        <dbReference type="SAM" id="MobiDB-lite"/>
    </source>
</evidence>
<reference evidence="3" key="1">
    <citation type="submission" date="2014-04" db="EMBL/GenBank/DDBJ databases">
        <title>Evolutionary Origins and Diversification of the Mycorrhizal Mutualists.</title>
        <authorList>
            <consortium name="DOE Joint Genome Institute"/>
            <consortium name="Mycorrhizal Genomics Consortium"/>
            <person name="Kohler A."/>
            <person name="Kuo A."/>
            <person name="Nagy L.G."/>
            <person name="Floudas D."/>
            <person name="Copeland A."/>
            <person name="Barry K.W."/>
            <person name="Cichocki N."/>
            <person name="Veneault-Fourrey C."/>
            <person name="LaButti K."/>
            <person name="Lindquist E.A."/>
            <person name="Lipzen A."/>
            <person name="Lundell T."/>
            <person name="Morin E."/>
            <person name="Murat C."/>
            <person name="Riley R."/>
            <person name="Ohm R."/>
            <person name="Sun H."/>
            <person name="Tunlid A."/>
            <person name="Henrissat B."/>
            <person name="Grigoriev I.V."/>
            <person name="Hibbett D.S."/>
            <person name="Martin F."/>
        </authorList>
    </citation>
    <scope>NUCLEOTIDE SEQUENCE [LARGE SCALE GENOMIC DNA]</scope>
    <source>
        <strain evidence="3">FD-334 SS-4</strain>
    </source>
</reference>
<keyword evidence="3" id="KW-1185">Reference proteome</keyword>
<gene>
    <name evidence="2" type="ORF">HYPSUDRAFT_239311</name>
</gene>